<comment type="catalytic activity">
    <reaction evidence="6">
        <text>L-lysyl-[protein] + 3 S-adenosyl-L-methionine = N(6),N(6),N(6)-trimethyl-L-lysyl-[protein] + 3 S-adenosyl-L-homocysteine + 3 H(+)</text>
        <dbReference type="Rhea" id="RHEA:54192"/>
        <dbReference type="Rhea" id="RHEA-COMP:9752"/>
        <dbReference type="Rhea" id="RHEA-COMP:13826"/>
        <dbReference type="ChEBI" id="CHEBI:15378"/>
        <dbReference type="ChEBI" id="CHEBI:29969"/>
        <dbReference type="ChEBI" id="CHEBI:57856"/>
        <dbReference type="ChEBI" id="CHEBI:59789"/>
        <dbReference type="ChEBI" id="CHEBI:61961"/>
    </reaction>
</comment>
<dbReference type="HAMAP" id="MF_00735">
    <property type="entry name" value="Methyltr_PrmA"/>
    <property type="match status" value="1"/>
</dbReference>
<dbReference type="GO" id="GO:0005840">
    <property type="term" value="C:ribosome"/>
    <property type="evidence" value="ECO:0007669"/>
    <property type="project" value="UniProtKB-KW"/>
</dbReference>
<dbReference type="OrthoDB" id="9785995at2"/>
<evidence type="ECO:0000256" key="6">
    <source>
        <dbReference type="HAMAP-Rule" id="MF_00735"/>
    </source>
</evidence>
<dbReference type="AlphaFoldDB" id="A0A411EAI6"/>
<keyword evidence="4 6" id="KW-0808">Transferase</keyword>
<dbReference type="CDD" id="cd02440">
    <property type="entry name" value="AdoMet_MTases"/>
    <property type="match status" value="1"/>
</dbReference>
<evidence type="ECO:0000256" key="4">
    <source>
        <dbReference type="ARBA" id="ARBA00022679"/>
    </source>
</evidence>
<dbReference type="SUPFAM" id="SSF53335">
    <property type="entry name" value="S-adenosyl-L-methionine-dependent methyltransferases"/>
    <property type="match status" value="1"/>
</dbReference>
<dbReference type="PANTHER" id="PTHR43648">
    <property type="entry name" value="ELECTRON TRANSFER FLAVOPROTEIN BETA SUBUNIT LYSINE METHYLTRANSFERASE"/>
    <property type="match status" value="1"/>
</dbReference>
<dbReference type="RefSeq" id="WP_129605341.1">
    <property type="nucleotide sequence ID" value="NZ_CP035544.1"/>
</dbReference>
<keyword evidence="7" id="KW-0689">Ribosomal protein</keyword>
<evidence type="ECO:0000256" key="1">
    <source>
        <dbReference type="ARBA" id="ARBA00009741"/>
    </source>
</evidence>
<dbReference type="InterPro" id="IPR050078">
    <property type="entry name" value="Ribosomal_L11_MeTrfase_PrmA"/>
</dbReference>
<dbReference type="GO" id="GO:0005737">
    <property type="term" value="C:cytoplasm"/>
    <property type="evidence" value="ECO:0007669"/>
    <property type="project" value="UniProtKB-SubCell"/>
</dbReference>
<dbReference type="PANTHER" id="PTHR43648:SF1">
    <property type="entry name" value="ELECTRON TRANSFER FLAVOPROTEIN BETA SUBUNIT LYSINE METHYLTRANSFERASE"/>
    <property type="match status" value="1"/>
</dbReference>
<sequence length="278" mass="31761">MSYTYIEYNFEIKPRDPGTEILLAELAELPFESFEETEDGLKAYIRKSEWQEDLLAEVAILDSPAFEVGYQFHEIPPENWNKKWETHFDPIELDNRCRVRAPFHEEKDVTYDIVIEPKMSFGTGHHETTYMMLQFLLDIPLEGQSVLDMGCGTAVLAILAAMKGAEEVDAIDIDHWSFLNSLENIKRNGQEQIEVFEGDVSAIPNKQYDVVLANINRNILLADIPAYAEHLRDRGKLLLSGFYEADSAVIDGVCKEAGLDYKTKLQKNSWTAVLYQKS</sequence>
<comment type="function">
    <text evidence="6">Methylates ribosomal protein L11.</text>
</comment>
<accession>A0A411EAI6</accession>
<comment type="subcellular location">
    <subcellularLocation>
        <location evidence="6">Cytoplasm</location>
    </subcellularLocation>
</comment>
<protein>
    <recommendedName>
        <fullName evidence="6">Ribosomal protein L11 methyltransferase</fullName>
        <shortName evidence="6">L11 Mtase</shortName>
        <ecNumber evidence="6">2.1.1.-</ecNumber>
    </recommendedName>
</protein>
<gene>
    <name evidence="6" type="primary">prmA</name>
    <name evidence="7" type="ORF">EQY75_09475</name>
</gene>
<evidence type="ECO:0000313" key="7">
    <source>
        <dbReference type="EMBL" id="QBA64736.1"/>
    </source>
</evidence>
<keyword evidence="5 6" id="KW-0949">S-adenosyl-L-methionine</keyword>
<dbReference type="PIRSF" id="PIRSF000401">
    <property type="entry name" value="RPL11_MTase"/>
    <property type="match status" value="1"/>
</dbReference>
<reference evidence="7 8" key="1">
    <citation type="submission" date="2019-01" db="EMBL/GenBank/DDBJ databases">
        <title>Muriicola soli sp. nov., isolated from soil.</title>
        <authorList>
            <person name="Kang H.J."/>
            <person name="Kim S.B."/>
        </authorList>
    </citation>
    <scope>NUCLEOTIDE SEQUENCE [LARGE SCALE GENOMIC DNA]</scope>
    <source>
        <strain evidence="7 8">MMS17-SY002</strain>
    </source>
</reference>
<feature type="binding site" evidence="6">
    <location>
        <position position="129"/>
    </location>
    <ligand>
        <name>S-adenosyl-L-methionine</name>
        <dbReference type="ChEBI" id="CHEBI:59789"/>
    </ligand>
</feature>
<keyword evidence="2 6" id="KW-0963">Cytoplasm</keyword>
<dbReference type="GO" id="GO:0008276">
    <property type="term" value="F:protein methyltransferase activity"/>
    <property type="evidence" value="ECO:0007669"/>
    <property type="project" value="UniProtKB-UniRule"/>
</dbReference>
<dbReference type="NCBIfam" id="NF001785">
    <property type="entry name" value="PRK00517.2-2"/>
    <property type="match status" value="1"/>
</dbReference>
<evidence type="ECO:0000256" key="3">
    <source>
        <dbReference type="ARBA" id="ARBA00022603"/>
    </source>
</evidence>
<feature type="binding site" evidence="6">
    <location>
        <position position="172"/>
    </location>
    <ligand>
        <name>S-adenosyl-L-methionine</name>
        <dbReference type="ChEBI" id="CHEBI:59789"/>
    </ligand>
</feature>
<name>A0A411EAI6_9FLAO</name>
<dbReference type="Gene3D" id="3.40.50.150">
    <property type="entry name" value="Vaccinia Virus protein VP39"/>
    <property type="match status" value="1"/>
</dbReference>
<evidence type="ECO:0000313" key="8">
    <source>
        <dbReference type="Proteomes" id="UP000290889"/>
    </source>
</evidence>
<evidence type="ECO:0000256" key="5">
    <source>
        <dbReference type="ARBA" id="ARBA00022691"/>
    </source>
</evidence>
<feature type="binding site" evidence="6">
    <location>
        <position position="214"/>
    </location>
    <ligand>
        <name>S-adenosyl-L-methionine</name>
        <dbReference type="ChEBI" id="CHEBI:59789"/>
    </ligand>
</feature>
<dbReference type="EMBL" id="CP035544">
    <property type="protein sequence ID" value="QBA64736.1"/>
    <property type="molecule type" value="Genomic_DNA"/>
</dbReference>
<keyword evidence="8" id="KW-1185">Reference proteome</keyword>
<keyword evidence="3 6" id="KW-0489">Methyltransferase</keyword>
<dbReference type="Proteomes" id="UP000290889">
    <property type="component" value="Chromosome"/>
</dbReference>
<proteinExistence type="inferred from homology"/>
<comment type="similarity">
    <text evidence="1 6">Belongs to the methyltransferase superfamily. PrmA family.</text>
</comment>
<dbReference type="InterPro" id="IPR029063">
    <property type="entry name" value="SAM-dependent_MTases_sf"/>
</dbReference>
<evidence type="ECO:0000256" key="2">
    <source>
        <dbReference type="ARBA" id="ARBA00022490"/>
    </source>
</evidence>
<dbReference type="EC" id="2.1.1.-" evidence="6"/>
<dbReference type="KEGG" id="mur:EQY75_09475"/>
<dbReference type="GO" id="GO:0032259">
    <property type="term" value="P:methylation"/>
    <property type="evidence" value="ECO:0007669"/>
    <property type="project" value="UniProtKB-KW"/>
</dbReference>
<keyword evidence="7" id="KW-0687">Ribonucleoprotein</keyword>
<dbReference type="Pfam" id="PF06325">
    <property type="entry name" value="PrmA"/>
    <property type="match status" value="1"/>
</dbReference>
<feature type="binding site" evidence="6">
    <location>
        <position position="150"/>
    </location>
    <ligand>
        <name>S-adenosyl-L-methionine</name>
        <dbReference type="ChEBI" id="CHEBI:59789"/>
    </ligand>
</feature>
<dbReference type="InterPro" id="IPR004498">
    <property type="entry name" value="Ribosomal_PrmA_MeTrfase"/>
</dbReference>
<organism evidence="7 8">
    <name type="scientific">Muriicola soli</name>
    <dbReference type="NCBI Taxonomy" id="2507538"/>
    <lineage>
        <taxon>Bacteria</taxon>
        <taxon>Pseudomonadati</taxon>
        <taxon>Bacteroidota</taxon>
        <taxon>Flavobacteriia</taxon>
        <taxon>Flavobacteriales</taxon>
        <taxon>Flavobacteriaceae</taxon>
        <taxon>Muriicola</taxon>
    </lineage>
</organism>